<dbReference type="EMBL" id="BPWL01000003">
    <property type="protein sequence ID" value="GJJ08711.1"/>
    <property type="molecule type" value="Genomic_DNA"/>
</dbReference>
<organism evidence="1 2">
    <name type="scientific">Clathrus columnatus</name>
    <dbReference type="NCBI Taxonomy" id="1419009"/>
    <lineage>
        <taxon>Eukaryota</taxon>
        <taxon>Fungi</taxon>
        <taxon>Dikarya</taxon>
        <taxon>Basidiomycota</taxon>
        <taxon>Agaricomycotina</taxon>
        <taxon>Agaricomycetes</taxon>
        <taxon>Phallomycetidae</taxon>
        <taxon>Phallales</taxon>
        <taxon>Clathraceae</taxon>
        <taxon>Clathrus</taxon>
    </lineage>
</organism>
<gene>
    <name evidence="1" type="ORF">Clacol_002930</name>
</gene>
<evidence type="ECO:0000313" key="2">
    <source>
        <dbReference type="Proteomes" id="UP001050691"/>
    </source>
</evidence>
<keyword evidence="2" id="KW-1185">Reference proteome</keyword>
<proteinExistence type="predicted"/>
<dbReference type="Proteomes" id="UP001050691">
    <property type="component" value="Unassembled WGS sequence"/>
</dbReference>
<comment type="caution">
    <text evidence="1">The sequence shown here is derived from an EMBL/GenBank/DDBJ whole genome shotgun (WGS) entry which is preliminary data.</text>
</comment>
<sequence>MFASGNSEENGPQSLQGYFYMIIKILPNIAYRDAGYDDGIPLFSTELSALKQKLLRLCIRLSDTKEIQSFVQFSILLNAERPVFSLLHHPQMKVIKHDGMKPRKFGKPLKKLELEK</sequence>
<dbReference type="AlphaFoldDB" id="A0AAV5A6S9"/>
<protein>
    <submittedName>
        <fullName evidence="1">Uncharacterized protein</fullName>
    </submittedName>
</protein>
<evidence type="ECO:0000313" key="1">
    <source>
        <dbReference type="EMBL" id="GJJ08711.1"/>
    </source>
</evidence>
<name>A0AAV5A6S9_9AGAM</name>
<accession>A0AAV5A6S9</accession>
<reference evidence="1" key="1">
    <citation type="submission" date="2021-10" db="EMBL/GenBank/DDBJ databases">
        <title>De novo Genome Assembly of Clathrus columnatus (Basidiomycota, Fungi) Using Illumina and Nanopore Sequence Data.</title>
        <authorList>
            <person name="Ogiso-Tanaka E."/>
            <person name="Itagaki H."/>
            <person name="Hosoya T."/>
            <person name="Hosaka K."/>
        </authorList>
    </citation>
    <scope>NUCLEOTIDE SEQUENCE</scope>
    <source>
        <strain evidence="1">MO-923</strain>
    </source>
</reference>